<dbReference type="EMBL" id="LBBT01000018">
    <property type="protein sequence ID" value="KKY02861.1"/>
    <property type="molecule type" value="Genomic_DNA"/>
</dbReference>
<sequence>MKEKIDFTKNILNKISKNIKKDNKKESSNCKTIISNNKFNSIEDNSYVMIPTNHKNIKEILDLLNNNHTKYKNETINHKNNKDEVRKEIITLNDIMNLNEGTISISKNTIITPMAKDYIKQKKIKIEIGG</sequence>
<keyword evidence="2" id="KW-1185">Reference proteome</keyword>
<dbReference type="AlphaFoldDB" id="A0A0M3DL28"/>
<name>A0A0M3DL28_9FIRM</name>
<evidence type="ECO:0000313" key="1">
    <source>
        <dbReference type="EMBL" id="KKY02861.1"/>
    </source>
</evidence>
<evidence type="ECO:0000313" key="2">
    <source>
        <dbReference type="Proteomes" id="UP000034407"/>
    </source>
</evidence>
<gene>
    <name evidence="1" type="ORF">VN21_00960</name>
</gene>
<dbReference type="PATRIC" id="fig|1629550.3.peg.148"/>
<protein>
    <submittedName>
        <fullName evidence="1">Uncharacterized protein</fullName>
    </submittedName>
</protein>
<organism evidence="1 2">
    <name type="scientific">Paraclostridium benzoelyticum</name>
    <dbReference type="NCBI Taxonomy" id="1629550"/>
    <lineage>
        <taxon>Bacteria</taxon>
        <taxon>Bacillati</taxon>
        <taxon>Bacillota</taxon>
        <taxon>Clostridia</taxon>
        <taxon>Peptostreptococcales</taxon>
        <taxon>Peptostreptococcaceae</taxon>
        <taxon>Paraclostridium</taxon>
    </lineage>
</organism>
<accession>A0A0M3DL28</accession>
<dbReference type="RefSeq" id="WP_046821614.1">
    <property type="nucleotide sequence ID" value="NZ_LBBT01000018.1"/>
</dbReference>
<dbReference type="Proteomes" id="UP000034407">
    <property type="component" value="Unassembled WGS sequence"/>
</dbReference>
<reference evidence="1 2" key="1">
    <citation type="submission" date="2015-04" db="EMBL/GenBank/DDBJ databases">
        <title>Microcin producing Clostridium sp. JC272T.</title>
        <authorList>
            <person name="Jyothsna T."/>
            <person name="Sasikala C."/>
            <person name="Ramana C."/>
        </authorList>
    </citation>
    <scope>NUCLEOTIDE SEQUENCE [LARGE SCALE GENOMIC DNA]</scope>
    <source>
        <strain evidence="1 2">JC272</strain>
    </source>
</reference>
<dbReference type="OrthoDB" id="1893356at2"/>
<proteinExistence type="predicted"/>
<comment type="caution">
    <text evidence="1">The sequence shown here is derived from an EMBL/GenBank/DDBJ whole genome shotgun (WGS) entry which is preliminary data.</text>
</comment>